<keyword evidence="3" id="KW-1185">Reference proteome</keyword>
<dbReference type="AlphaFoldDB" id="A0A2Y8ZXL8"/>
<evidence type="ECO:0000256" key="1">
    <source>
        <dbReference type="SAM" id="MobiDB-lite"/>
    </source>
</evidence>
<reference evidence="3" key="1">
    <citation type="submission" date="2016-10" db="EMBL/GenBank/DDBJ databases">
        <authorList>
            <person name="Varghese N."/>
            <person name="Submissions S."/>
        </authorList>
    </citation>
    <scope>NUCLEOTIDE SEQUENCE [LARGE SCALE GENOMIC DNA]</scope>
    <source>
        <strain evidence="3">DSM 22951</strain>
    </source>
</reference>
<feature type="compositionally biased region" description="Polar residues" evidence="1">
    <location>
        <begin position="1"/>
        <end position="12"/>
    </location>
</feature>
<evidence type="ECO:0000313" key="2">
    <source>
        <dbReference type="EMBL" id="SSA35019.1"/>
    </source>
</evidence>
<gene>
    <name evidence="2" type="ORF">SAMN04489750_2353</name>
</gene>
<proteinExistence type="predicted"/>
<dbReference type="OrthoDB" id="9765957at2"/>
<dbReference type="EMBL" id="UESZ01000001">
    <property type="protein sequence ID" value="SSA35019.1"/>
    <property type="molecule type" value="Genomic_DNA"/>
</dbReference>
<protein>
    <submittedName>
        <fullName evidence="2">Uncharacterized protein</fullName>
    </submittedName>
</protein>
<sequence length="350" mass="34848">MAQLSGDSTNPSKPAVSGIQKAAGGDGVWGQAQRTGRGVVGVTPDGSGVWGEVSAGRGVVGVVNGETDDATGVWGEVRTGGRGVVGVVDGGSDRSTGVWGEVKSAGHGVVGVAGSGGVGVAGTAPNGDGVVGNGHRGVVGLSEDFQGVYGHSVRNAGVVGESDEFDGVFGVAHRPEKAAVSGHNPGGMAGFFDGDVVVQRNVIVVGDVLLQGADCAEEFDVSEHGGPEPGAVLVIDPSGGGLRESSEAYDARVAGVVSGAGEYRPGLILDRQDEAPQSVRVPIAMVGKVYCKVDADHRPIEIGDLLTSSPTTGHAMKAQDRSRAFGAVIGKALGSISSGQGLIPVLVAMQ</sequence>
<organism evidence="2 3">
    <name type="scientific">Branchiibius hedensis</name>
    <dbReference type="NCBI Taxonomy" id="672460"/>
    <lineage>
        <taxon>Bacteria</taxon>
        <taxon>Bacillati</taxon>
        <taxon>Actinomycetota</taxon>
        <taxon>Actinomycetes</taxon>
        <taxon>Micrococcales</taxon>
        <taxon>Dermacoccaceae</taxon>
        <taxon>Branchiibius</taxon>
    </lineage>
</organism>
<dbReference type="Proteomes" id="UP000250028">
    <property type="component" value="Unassembled WGS sequence"/>
</dbReference>
<accession>A0A2Y8ZXL8</accession>
<dbReference type="RefSeq" id="WP_146202562.1">
    <property type="nucleotide sequence ID" value="NZ_QGDN01000001.1"/>
</dbReference>
<feature type="region of interest" description="Disordered" evidence="1">
    <location>
        <begin position="1"/>
        <end position="32"/>
    </location>
</feature>
<name>A0A2Y8ZXL8_9MICO</name>
<evidence type="ECO:0000313" key="3">
    <source>
        <dbReference type="Proteomes" id="UP000250028"/>
    </source>
</evidence>